<dbReference type="InterPro" id="IPR050155">
    <property type="entry name" value="HAD-like_hydrolase_sf"/>
</dbReference>
<dbReference type="AlphaFoldDB" id="A0A2D2DV17"/>
<feature type="compositionally biased region" description="Basic and acidic residues" evidence="1">
    <location>
        <begin position="247"/>
        <end position="256"/>
    </location>
</feature>
<organism evidence="2 3">
    <name type="scientific">Massilia violaceinigra</name>
    <dbReference type="NCBI Taxonomy" id="2045208"/>
    <lineage>
        <taxon>Bacteria</taxon>
        <taxon>Pseudomonadati</taxon>
        <taxon>Pseudomonadota</taxon>
        <taxon>Betaproteobacteria</taxon>
        <taxon>Burkholderiales</taxon>
        <taxon>Oxalobacteraceae</taxon>
        <taxon>Telluria group</taxon>
        <taxon>Massilia</taxon>
    </lineage>
</organism>
<dbReference type="InterPro" id="IPR023198">
    <property type="entry name" value="PGP-like_dom2"/>
</dbReference>
<dbReference type="InterPro" id="IPR041492">
    <property type="entry name" value="HAD_2"/>
</dbReference>
<dbReference type="InterPro" id="IPR023214">
    <property type="entry name" value="HAD_sf"/>
</dbReference>
<accession>A0A2D2DV17</accession>
<dbReference type="GO" id="GO:0008967">
    <property type="term" value="F:phosphoglycolate phosphatase activity"/>
    <property type="evidence" value="ECO:0007669"/>
    <property type="project" value="TreeGrafter"/>
</dbReference>
<dbReference type="Pfam" id="PF13419">
    <property type="entry name" value="HAD_2"/>
    <property type="match status" value="1"/>
</dbReference>
<proteinExistence type="predicted"/>
<dbReference type="PANTHER" id="PTHR43434:SF13">
    <property type="entry name" value="PHOSPHOGLYCOLATE PHOSPHATASE"/>
    <property type="match status" value="1"/>
</dbReference>
<dbReference type="SFLD" id="SFLDG01129">
    <property type="entry name" value="C1.5:_HAD__Beta-PGM__Phosphata"/>
    <property type="match status" value="1"/>
</dbReference>
<dbReference type="Gene3D" id="1.10.150.240">
    <property type="entry name" value="Putative phosphatase, domain 2"/>
    <property type="match status" value="1"/>
</dbReference>
<gene>
    <name evidence="2" type="ORF">CR152_10825</name>
</gene>
<name>A0A2D2DV17_9BURK</name>
<dbReference type="GO" id="GO:0005829">
    <property type="term" value="C:cytosol"/>
    <property type="evidence" value="ECO:0007669"/>
    <property type="project" value="TreeGrafter"/>
</dbReference>
<dbReference type="OrthoDB" id="9792518at2"/>
<dbReference type="SFLD" id="SFLDS00003">
    <property type="entry name" value="Haloacid_Dehalogenase"/>
    <property type="match status" value="1"/>
</dbReference>
<dbReference type="Proteomes" id="UP000229897">
    <property type="component" value="Chromosome"/>
</dbReference>
<evidence type="ECO:0000313" key="2">
    <source>
        <dbReference type="EMBL" id="ATQ78819.1"/>
    </source>
</evidence>
<keyword evidence="3" id="KW-1185">Reference proteome</keyword>
<evidence type="ECO:0000256" key="1">
    <source>
        <dbReference type="SAM" id="MobiDB-lite"/>
    </source>
</evidence>
<reference evidence="2" key="1">
    <citation type="submission" date="2017-10" db="EMBL/GenBank/DDBJ databases">
        <title>Massilia psychrophilum sp. nov., a novel purple-pigmented bacterium isolated from Tianshan glacier, Xinjiang Municipality, China.</title>
        <authorList>
            <person name="Wang H."/>
        </authorList>
    </citation>
    <scope>NUCLEOTIDE SEQUENCE [LARGE SCALE GENOMIC DNA]</scope>
    <source>
        <strain evidence="2">B2</strain>
    </source>
</reference>
<sequence length="256" mass="26544">MKYRLVIFDFDGTLADSFSFFQSVYNGLADKHGLRRIEGDQVGHLRAMGTREIMRYIGMPAWKMPVVSKSFIAMMSENAASIALFDGVADALRALADAGVMLAVVSSNSEQNVRRVLGPGLSGLFSHFECGMSVFGKASRIRKVVRQSQVGAGDALYVGDQGTDAEASAKAGVAFGAVAWGYAPPEVLRAHGPAEEFESVSAMLAICLAAGATLNTPASAAVRAPRSAGRAGATGAADSSSALADTGDARDGKSGS</sequence>
<dbReference type="SUPFAM" id="SSF56784">
    <property type="entry name" value="HAD-like"/>
    <property type="match status" value="1"/>
</dbReference>
<feature type="region of interest" description="Disordered" evidence="1">
    <location>
        <begin position="224"/>
        <end position="256"/>
    </location>
</feature>
<dbReference type="GO" id="GO:0006281">
    <property type="term" value="P:DNA repair"/>
    <property type="evidence" value="ECO:0007669"/>
    <property type="project" value="TreeGrafter"/>
</dbReference>
<evidence type="ECO:0000313" key="3">
    <source>
        <dbReference type="Proteomes" id="UP000229897"/>
    </source>
</evidence>
<feature type="compositionally biased region" description="Low complexity" evidence="1">
    <location>
        <begin position="224"/>
        <end position="246"/>
    </location>
</feature>
<dbReference type="PANTHER" id="PTHR43434">
    <property type="entry name" value="PHOSPHOGLYCOLATE PHOSPHATASE"/>
    <property type="match status" value="1"/>
</dbReference>
<dbReference type="KEGG" id="mass:CR152_10825"/>
<dbReference type="Gene3D" id="3.40.50.1000">
    <property type="entry name" value="HAD superfamily/HAD-like"/>
    <property type="match status" value="1"/>
</dbReference>
<protein>
    <submittedName>
        <fullName evidence="2">Haloacid dehalogenase</fullName>
    </submittedName>
</protein>
<dbReference type="EMBL" id="CP024608">
    <property type="protein sequence ID" value="ATQ78819.1"/>
    <property type="molecule type" value="Genomic_DNA"/>
</dbReference>
<dbReference type="InterPro" id="IPR036412">
    <property type="entry name" value="HAD-like_sf"/>
</dbReference>